<protein>
    <submittedName>
        <fullName evidence="3">Uncharacterized protein</fullName>
    </submittedName>
</protein>
<accession>A0A9W8XVU4</accession>
<feature type="transmembrane region" description="Helical" evidence="2">
    <location>
        <begin position="170"/>
        <end position="190"/>
    </location>
</feature>
<dbReference type="OrthoDB" id="5242705at2759"/>
<keyword evidence="2" id="KW-0472">Membrane</keyword>
<feature type="region of interest" description="Disordered" evidence="1">
    <location>
        <begin position="251"/>
        <end position="273"/>
    </location>
</feature>
<evidence type="ECO:0000313" key="4">
    <source>
        <dbReference type="Proteomes" id="UP001140513"/>
    </source>
</evidence>
<keyword evidence="4" id="KW-1185">Reference proteome</keyword>
<dbReference type="PANTHER" id="PTHR35394">
    <property type="entry name" value="DUF3176 DOMAIN-CONTAINING PROTEIN"/>
    <property type="match status" value="1"/>
</dbReference>
<dbReference type="PANTHER" id="PTHR35394:SF5">
    <property type="entry name" value="DUF3176 DOMAIN-CONTAINING PROTEIN"/>
    <property type="match status" value="1"/>
</dbReference>
<keyword evidence="2" id="KW-0812">Transmembrane</keyword>
<evidence type="ECO:0000256" key="2">
    <source>
        <dbReference type="SAM" id="Phobius"/>
    </source>
</evidence>
<dbReference type="AlphaFoldDB" id="A0A9W8XVU4"/>
<reference evidence="3" key="1">
    <citation type="submission" date="2022-10" db="EMBL/GenBank/DDBJ databases">
        <title>Tapping the CABI collections for fungal endophytes: first genome assemblies for Collariella, Neodidymelliopsis, Ascochyta clinopodiicola, Didymella pomorum, Didymosphaeria variabile, Neocosmospora piperis and Neocucurbitaria cava.</title>
        <authorList>
            <person name="Hill R."/>
        </authorList>
    </citation>
    <scope>NUCLEOTIDE SEQUENCE</scope>
    <source>
        <strain evidence="3">IMI 356815</strain>
    </source>
</reference>
<evidence type="ECO:0000313" key="3">
    <source>
        <dbReference type="EMBL" id="KAJ4360712.1"/>
    </source>
</evidence>
<keyword evidence="2" id="KW-1133">Transmembrane helix</keyword>
<evidence type="ECO:0000256" key="1">
    <source>
        <dbReference type="SAM" id="MobiDB-lite"/>
    </source>
</evidence>
<dbReference type="EMBL" id="JAPEUX010000001">
    <property type="protein sequence ID" value="KAJ4360712.1"/>
    <property type="molecule type" value="Genomic_DNA"/>
</dbReference>
<gene>
    <name evidence="3" type="ORF">N0V89_001279</name>
</gene>
<name>A0A9W8XVU4_9PLEO</name>
<comment type="caution">
    <text evidence="3">The sequence shown here is derived from an EMBL/GenBank/DDBJ whole genome shotgun (WGS) entry which is preliminary data.</text>
</comment>
<sequence length="273" mass="30826">MHLWCVKTMQSMVFEGAYTENVTDTVFNKTLGRDPWITFVEKDGNETLGMFYEYTESVTIVGNSGFDYTISNETHTNILSIFDDVFPSTYTVTNTTDMKQAELRFQQYKTAGYRSRNEDYNPFLYDNITSHLNNMASDLTNIVRSAKSSIEMIPGPASDLVSVVEVRWEWLSLPIGLLIFSFVFLVATIIRSSMAQDVGVWKTSAIATLLYGLPDDVREKVTSAKDKGTPRANAKRTKVKWLPGVGWRLSGASAFSPSPLRSRHTPPRAKWKE</sequence>
<dbReference type="Proteomes" id="UP001140513">
    <property type="component" value="Unassembled WGS sequence"/>
</dbReference>
<dbReference type="RefSeq" id="XP_056076914.1">
    <property type="nucleotide sequence ID" value="XM_056210092.1"/>
</dbReference>
<feature type="compositionally biased region" description="Basic residues" evidence="1">
    <location>
        <begin position="261"/>
        <end position="273"/>
    </location>
</feature>
<proteinExistence type="predicted"/>
<organism evidence="3 4">
    <name type="scientific">Didymosphaeria variabile</name>
    <dbReference type="NCBI Taxonomy" id="1932322"/>
    <lineage>
        <taxon>Eukaryota</taxon>
        <taxon>Fungi</taxon>
        <taxon>Dikarya</taxon>
        <taxon>Ascomycota</taxon>
        <taxon>Pezizomycotina</taxon>
        <taxon>Dothideomycetes</taxon>
        <taxon>Pleosporomycetidae</taxon>
        <taxon>Pleosporales</taxon>
        <taxon>Massarineae</taxon>
        <taxon>Didymosphaeriaceae</taxon>
        <taxon>Didymosphaeria</taxon>
    </lineage>
</organism>
<dbReference type="GeneID" id="80904809"/>